<keyword evidence="3" id="KW-1185">Reference proteome</keyword>
<organism evidence="2 3">
    <name type="scientific">Pendulispora rubella</name>
    <dbReference type="NCBI Taxonomy" id="2741070"/>
    <lineage>
        <taxon>Bacteria</taxon>
        <taxon>Pseudomonadati</taxon>
        <taxon>Myxococcota</taxon>
        <taxon>Myxococcia</taxon>
        <taxon>Myxococcales</taxon>
        <taxon>Sorangiineae</taxon>
        <taxon>Pendulisporaceae</taxon>
        <taxon>Pendulispora</taxon>
    </lineage>
</organism>
<evidence type="ECO:0000313" key="3">
    <source>
        <dbReference type="Proteomes" id="UP001374803"/>
    </source>
</evidence>
<sequence length="258" mass="26398">MSLLRVGHPRMRWSIFSLLALVFPLAACTGADVGADEKDMAAPLQGGGAPRNAAATVTGKVVDAIQRTAVVGATVMVEGITAQTDSAGRFSFVVPTGIAARPSITRVGYAQRLFETVSATGDADLGTLPMLSLSIQAQLRSFLGDYDPSLGAVAVRVLPRGSCPTEAGATVSVSPAGSSKIAYFRNGLPARGSTDVQAGEETSALVYNVATAQPLALTVARAGCSMATYPVTDHGVTRTGAIFASKGDSLTFATGFLE</sequence>
<dbReference type="Gene3D" id="2.60.40.1120">
    <property type="entry name" value="Carboxypeptidase-like, regulatory domain"/>
    <property type="match status" value="1"/>
</dbReference>
<evidence type="ECO:0000313" key="2">
    <source>
        <dbReference type="EMBL" id="WXB05315.1"/>
    </source>
</evidence>
<proteinExistence type="predicted"/>
<dbReference type="Proteomes" id="UP001374803">
    <property type="component" value="Chromosome"/>
</dbReference>
<protein>
    <submittedName>
        <fullName evidence="2">Carboxypeptidase-like regulatory domain-containing protein</fullName>
    </submittedName>
</protein>
<feature type="signal peptide" evidence="1">
    <location>
        <begin position="1"/>
        <end position="31"/>
    </location>
</feature>
<dbReference type="EMBL" id="CP089983">
    <property type="protein sequence ID" value="WXB05315.1"/>
    <property type="molecule type" value="Genomic_DNA"/>
</dbReference>
<reference evidence="2" key="1">
    <citation type="submission" date="2021-12" db="EMBL/GenBank/DDBJ databases">
        <title>Discovery of the Pendulisporaceae a myxobacterial family with distinct sporulation behavior and unique specialized metabolism.</title>
        <authorList>
            <person name="Garcia R."/>
            <person name="Popoff A."/>
            <person name="Bader C.D."/>
            <person name="Loehr J."/>
            <person name="Walesch S."/>
            <person name="Walt C."/>
            <person name="Boldt J."/>
            <person name="Bunk B."/>
            <person name="Haeckl F.J.F.P.J."/>
            <person name="Gunesch A.P."/>
            <person name="Birkelbach J."/>
            <person name="Nuebel U."/>
            <person name="Pietschmann T."/>
            <person name="Bach T."/>
            <person name="Mueller R."/>
        </authorList>
    </citation>
    <scope>NUCLEOTIDE SEQUENCE</scope>
    <source>
        <strain evidence="2">MSr11367</strain>
    </source>
</reference>
<feature type="chain" id="PRO_5046017358" evidence="1">
    <location>
        <begin position="32"/>
        <end position="258"/>
    </location>
</feature>
<dbReference type="InterPro" id="IPR008969">
    <property type="entry name" value="CarboxyPept-like_regulatory"/>
</dbReference>
<keyword evidence="1" id="KW-0732">Signal</keyword>
<evidence type="ECO:0000256" key="1">
    <source>
        <dbReference type="SAM" id="SignalP"/>
    </source>
</evidence>
<name>A0ABZ2L3I0_9BACT</name>
<accession>A0ABZ2L3I0</accession>
<dbReference type="SUPFAM" id="SSF49464">
    <property type="entry name" value="Carboxypeptidase regulatory domain-like"/>
    <property type="match status" value="1"/>
</dbReference>
<gene>
    <name evidence="2" type="ORF">LVJ94_51515</name>
</gene>
<dbReference type="RefSeq" id="WP_394834959.1">
    <property type="nucleotide sequence ID" value="NZ_CP089929.1"/>
</dbReference>